<dbReference type="Pfam" id="PF04055">
    <property type="entry name" value="Radical_SAM"/>
    <property type="match status" value="1"/>
</dbReference>
<keyword evidence="6" id="KW-0411">Iron-sulfur</keyword>
<name>A0AAV8UWI0_9RHOD</name>
<dbReference type="GO" id="GO:0016829">
    <property type="term" value="F:lyase activity"/>
    <property type="evidence" value="ECO:0007669"/>
    <property type="project" value="UniProtKB-KW"/>
</dbReference>
<evidence type="ECO:0000256" key="6">
    <source>
        <dbReference type="ARBA" id="ARBA00023014"/>
    </source>
</evidence>
<keyword evidence="7" id="KW-0456">Lyase</keyword>
<dbReference type="GO" id="GO:0051539">
    <property type="term" value="F:4 iron, 4 sulfur cluster binding"/>
    <property type="evidence" value="ECO:0007669"/>
    <property type="project" value="UniProtKB-KW"/>
</dbReference>
<dbReference type="InterPro" id="IPR024924">
    <property type="entry name" value="7-CO-7-deazaguanine_synth-like"/>
</dbReference>
<evidence type="ECO:0000256" key="3">
    <source>
        <dbReference type="ARBA" id="ARBA00022723"/>
    </source>
</evidence>
<dbReference type="SUPFAM" id="SSF102114">
    <property type="entry name" value="Radical SAM enzymes"/>
    <property type="match status" value="1"/>
</dbReference>
<dbReference type="Gene3D" id="3.20.20.70">
    <property type="entry name" value="Aldolase class I"/>
    <property type="match status" value="1"/>
</dbReference>
<dbReference type="Proteomes" id="UP001157974">
    <property type="component" value="Unassembled WGS sequence"/>
</dbReference>
<dbReference type="InterPro" id="IPR013785">
    <property type="entry name" value="Aldolase_TIM"/>
</dbReference>
<dbReference type="InterPro" id="IPR007197">
    <property type="entry name" value="rSAM"/>
</dbReference>
<dbReference type="SFLD" id="SFLDS00029">
    <property type="entry name" value="Radical_SAM"/>
    <property type="match status" value="1"/>
</dbReference>
<dbReference type="GO" id="GO:0046872">
    <property type="term" value="F:metal ion binding"/>
    <property type="evidence" value="ECO:0007669"/>
    <property type="project" value="UniProtKB-KW"/>
</dbReference>
<sequence length="282" mass="31345">MSRSLVALRSLTKRRISTGVGVGGVSKSSPQLRVAEMFTSVQGEGPNTGRPSVFVRLGLCNLECSWCDTKFTWLFSDEQLKRVRNAVPRSQLDKVGNKVYSKTDEMRRYSVEELLEQILNISSGDKIVRSIVITGGEPLLHKKALLDLCPQLIDKGYKIEVETNGTLSPDGMPEQVHYNVSAKLANSYQPESKRINIPVLKEFAQKRSVLKFVVAEDSDVLEVKALAEKAGFASERVFLMPEGTTAADISSRGRWVVDRCLALGFNYSHRVHTSLWGDLRGV</sequence>
<feature type="domain" description="Radical SAM core" evidence="8">
    <location>
        <begin position="47"/>
        <end position="278"/>
    </location>
</feature>
<keyword evidence="10" id="KW-1185">Reference proteome</keyword>
<proteinExistence type="inferred from homology"/>
<dbReference type="EMBL" id="JAMWBK010000003">
    <property type="protein sequence ID" value="KAJ8906951.1"/>
    <property type="molecule type" value="Genomic_DNA"/>
</dbReference>
<keyword evidence="4" id="KW-0460">Magnesium</keyword>
<dbReference type="InterPro" id="IPR058240">
    <property type="entry name" value="rSAM_sf"/>
</dbReference>
<evidence type="ECO:0000313" key="10">
    <source>
        <dbReference type="Proteomes" id="UP001157974"/>
    </source>
</evidence>
<reference evidence="9 10" key="1">
    <citation type="journal article" date="2023" name="Nat. Commun.">
        <title>Origin of minicircular mitochondrial genomes in red algae.</title>
        <authorList>
            <person name="Lee Y."/>
            <person name="Cho C.H."/>
            <person name="Lee Y.M."/>
            <person name="Park S.I."/>
            <person name="Yang J.H."/>
            <person name="West J.A."/>
            <person name="Bhattacharya D."/>
            <person name="Yoon H.S."/>
        </authorList>
    </citation>
    <scope>NUCLEOTIDE SEQUENCE [LARGE SCALE GENOMIC DNA]</scope>
    <source>
        <strain evidence="9 10">CCMP1338</strain>
        <tissue evidence="9">Whole cell</tissue>
    </source>
</reference>
<dbReference type="PIRSF" id="PIRSF000370">
    <property type="entry name" value="QueE"/>
    <property type="match status" value="1"/>
</dbReference>
<evidence type="ECO:0000259" key="8">
    <source>
        <dbReference type="PROSITE" id="PS51918"/>
    </source>
</evidence>
<evidence type="ECO:0000256" key="7">
    <source>
        <dbReference type="ARBA" id="ARBA00023239"/>
    </source>
</evidence>
<keyword evidence="2" id="KW-0949">S-adenosyl-L-methionine</keyword>
<dbReference type="PROSITE" id="PS51918">
    <property type="entry name" value="RADICAL_SAM"/>
    <property type="match status" value="1"/>
</dbReference>
<evidence type="ECO:0000256" key="5">
    <source>
        <dbReference type="ARBA" id="ARBA00023004"/>
    </source>
</evidence>
<dbReference type="PANTHER" id="PTHR42836:SF1">
    <property type="entry name" value="7-CARBOXY-7-DEAZAGUANINE SYNTHASE"/>
    <property type="match status" value="1"/>
</dbReference>
<dbReference type="HAMAP" id="MF_00917">
    <property type="entry name" value="QueE"/>
    <property type="match status" value="1"/>
</dbReference>
<dbReference type="PANTHER" id="PTHR42836">
    <property type="entry name" value="7-CARBOXY-7-DEAZAGUANINE SYNTHASE"/>
    <property type="match status" value="1"/>
</dbReference>
<comment type="caution">
    <text evidence="9">The sequence shown here is derived from an EMBL/GenBank/DDBJ whole genome shotgun (WGS) entry which is preliminary data.</text>
</comment>
<evidence type="ECO:0000256" key="4">
    <source>
        <dbReference type="ARBA" id="ARBA00022842"/>
    </source>
</evidence>
<evidence type="ECO:0000256" key="2">
    <source>
        <dbReference type="ARBA" id="ARBA00022691"/>
    </source>
</evidence>
<keyword evidence="1" id="KW-0004">4Fe-4S</keyword>
<dbReference type="AlphaFoldDB" id="A0AAV8UWI0"/>
<gene>
    <name evidence="9" type="ORF">NDN08_003434</name>
</gene>
<evidence type="ECO:0000313" key="9">
    <source>
        <dbReference type="EMBL" id="KAJ8906951.1"/>
    </source>
</evidence>
<keyword evidence="3" id="KW-0479">Metal-binding</keyword>
<organism evidence="9 10">
    <name type="scientific">Rhodosorus marinus</name>
    <dbReference type="NCBI Taxonomy" id="101924"/>
    <lineage>
        <taxon>Eukaryota</taxon>
        <taxon>Rhodophyta</taxon>
        <taxon>Stylonematophyceae</taxon>
        <taxon>Stylonematales</taxon>
        <taxon>Stylonemataceae</taxon>
        <taxon>Rhodosorus</taxon>
    </lineage>
</organism>
<protein>
    <recommendedName>
        <fullName evidence="8">Radical SAM core domain-containing protein</fullName>
    </recommendedName>
</protein>
<evidence type="ECO:0000256" key="1">
    <source>
        <dbReference type="ARBA" id="ARBA00022485"/>
    </source>
</evidence>
<accession>A0AAV8UWI0</accession>
<keyword evidence="5" id="KW-0408">Iron</keyword>